<dbReference type="Pfam" id="PF03401">
    <property type="entry name" value="TctC"/>
    <property type="match status" value="1"/>
</dbReference>
<dbReference type="HOGENOM" id="CLU_045683_0_1_4"/>
<dbReference type="eggNOG" id="COG3181">
    <property type="taxonomic scope" value="Bacteria"/>
</dbReference>
<dbReference type="EMBL" id="CP000542">
    <property type="protein sequence ID" value="ABM58988.1"/>
    <property type="molecule type" value="Genomic_DNA"/>
</dbReference>
<proteinExistence type="inferred from homology"/>
<dbReference type="SUPFAM" id="SSF53850">
    <property type="entry name" value="Periplasmic binding protein-like II"/>
    <property type="match status" value="1"/>
</dbReference>
<dbReference type="OrthoDB" id="8896983at2"/>
<organism evidence="3 4">
    <name type="scientific">Verminephrobacter eiseniae (strain EF01-2)</name>
    <dbReference type="NCBI Taxonomy" id="391735"/>
    <lineage>
        <taxon>Bacteria</taxon>
        <taxon>Pseudomonadati</taxon>
        <taxon>Pseudomonadota</taxon>
        <taxon>Betaproteobacteria</taxon>
        <taxon>Burkholderiales</taxon>
        <taxon>Comamonadaceae</taxon>
        <taxon>Verminephrobacter</taxon>
    </lineage>
</organism>
<dbReference type="KEGG" id="vei:Veis_3258"/>
<comment type="similarity">
    <text evidence="1">Belongs to the UPF0065 (bug) family.</text>
</comment>
<feature type="signal peptide" evidence="2">
    <location>
        <begin position="1"/>
        <end position="30"/>
    </location>
</feature>
<dbReference type="Proteomes" id="UP000000374">
    <property type="component" value="Chromosome"/>
</dbReference>
<dbReference type="PANTHER" id="PTHR42928">
    <property type="entry name" value="TRICARBOXYLATE-BINDING PROTEIN"/>
    <property type="match status" value="1"/>
</dbReference>
<dbReference type="PROSITE" id="PS51257">
    <property type="entry name" value="PROKAR_LIPOPROTEIN"/>
    <property type="match status" value="1"/>
</dbReference>
<dbReference type="CDD" id="cd07012">
    <property type="entry name" value="PBP2_Bug_TTT"/>
    <property type="match status" value="1"/>
</dbReference>
<dbReference type="Gene3D" id="3.40.190.10">
    <property type="entry name" value="Periplasmic binding protein-like II"/>
    <property type="match status" value="1"/>
</dbReference>
<dbReference type="PANTHER" id="PTHR42928:SF5">
    <property type="entry name" value="BLR1237 PROTEIN"/>
    <property type="match status" value="1"/>
</dbReference>
<evidence type="ECO:0000256" key="1">
    <source>
        <dbReference type="ARBA" id="ARBA00006987"/>
    </source>
</evidence>
<accession>A1WMY1</accession>
<gene>
    <name evidence="3" type="ordered locus">Veis_3258</name>
</gene>
<dbReference type="Gene3D" id="3.40.190.150">
    <property type="entry name" value="Bordetella uptake gene, domain 1"/>
    <property type="match status" value="1"/>
</dbReference>
<dbReference type="RefSeq" id="WP_011810980.1">
    <property type="nucleotide sequence ID" value="NC_008786.1"/>
</dbReference>
<dbReference type="STRING" id="391735.Veis_3258"/>
<evidence type="ECO:0000313" key="4">
    <source>
        <dbReference type="Proteomes" id="UP000000374"/>
    </source>
</evidence>
<dbReference type="InterPro" id="IPR005064">
    <property type="entry name" value="BUG"/>
</dbReference>
<feature type="chain" id="PRO_5002640737" evidence="2">
    <location>
        <begin position="31"/>
        <end position="327"/>
    </location>
</feature>
<dbReference type="AlphaFoldDB" id="A1WMY1"/>
<dbReference type="PIRSF" id="PIRSF017082">
    <property type="entry name" value="YflP"/>
    <property type="match status" value="1"/>
</dbReference>
<sequence length="327" mass="34156">MIKKFFRRTALTLATAVVGCVIMPAASAQAAYPEKSIRLIVPFPPGGGADRVARTLIRKLTQTMKTAFVVENRGGANGIIALDALAKAPADGYTLGLTLMDHLALNPALFEHLPYDGTKDFAPVALLASYPFVFAVNANGGPLTMAQALASAKAAPTSISIGFPSANSRLAIEQLQQRAGVQLNVIPYRGIAQGMPDLLGGRLSFWIGTSATLRGPIEGEQVRGLAVTSAKRLPVLPDVPTVAELGFPGFETVSWFGLLAPAKTPAAIVARLNTEINAALNDPKVKAAFEADGATLLGGSSAAFEETLLDDTKRLGAIVKELGLKAN</sequence>
<evidence type="ECO:0000313" key="3">
    <source>
        <dbReference type="EMBL" id="ABM58988.1"/>
    </source>
</evidence>
<protein>
    <submittedName>
        <fullName evidence="3">Uncharacterized protein UPF0065</fullName>
    </submittedName>
</protein>
<keyword evidence="2" id="KW-0732">Signal</keyword>
<name>A1WMY1_VEREI</name>
<keyword evidence="4" id="KW-1185">Reference proteome</keyword>
<reference evidence="4" key="1">
    <citation type="submission" date="2006-12" db="EMBL/GenBank/DDBJ databases">
        <title>Complete sequence of chromosome 1 of Verminephrobacter eiseniae EF01-2.</title>
        <authorList>
            <person name="Copeland A."/>
            <person name="Lucas S."/>
            <person name="Lapidus A."/>
            <person name="Barry K."/>
            <person name="Detter J.C."/>
            <person name="Glavina del Rio T."/>
            <person name="Dalin E."/>
            <person name="Tice H."/>
            <person name="Pitluck S."/>
            <person name="Chertkov O."/>
            <person name="Brettin T."/>
            <person name="Bruce D."/>
            <person name="Han C."/>
            <person name="Tapia R."/>
            <person name="Gilna P."/>
            <person name="Schmutz J."/>
            <person name="Larimer F."/>
            <person name="Land M."/>
            <person name="Hauser L."/>
            <person name="Kyrpides N."/>
            <person name="Kim E."/>
            <person name="Stahl D."/>
            <person name="Richardson P."/>
        </authorList>
    </citation>
    <scope>NUCLEOTIDE SEQUENCE [LARGE SCALE GENOMIC DNA]</scope>
    <source>
        <strain evidence="4">EF01-2</strain>
    </source>
</reference>
<evidence type="ECO:0000256" key="2">
    <source>
        <dbReference type="SAM" id="SignalP"/>
    </source>
</evidence>
<dbReference type="InterPro" id="IPR042100">
    <property type="entry name" value="Bug_dom1"/>
</dbReference>
<dbReference type="GeneID" id="76461706"/>